<organism evidence="10 11">
    <name type="scientific">Camellia sinensis</name>
    <name type="common">Tea plant</name>
    <name type="synonym">Thea sinensis</name>
    <dbReference type="NCBI Taxonomy" id="4442"/>
    <lineage>
        <taxon>Eukaryota</taxon>
        <taxon>Viridiplantae</taxon>
        <taxon>Streptophyta</taxon>
        <taxon>Embryophyta</taxon>
        <taxon>Tracheophyta</taxon>
        <taxon>Spermatophyta</taxon>
        <taxon>Magnoliopsida</taxon>
        <taxon>eudicotyledons</taxon>
        <taxon>Gunneridae</taxon>
        <taxon>Pentapetalae</taxon>
        <taxon>asterids</taxon>
        <taxon>Ericales</taxon>
        <taxon>Theaceae</taxon>
        <taxon>Camellia</taxon>
    </lineage>
</organism>
<dbReference type="EMBL" id="JACBKZ010000005">
    <property type="protein sequence ID" value="KAF5950348.1"/>
    <property type="molecule type" value="Genomic_DNA"/>
</dbReference>
<evidence type="ECO:0000256" key="1">
    <source>
        <dbReference type="ARBA" id="ARBA00004239"/>
    </source>
</evidence>
<dbReference type="Proteomes" id="UP000593564">
    <property type="component" value="Unassembled WGS sequence"/>
</dbReference>
<reference evidence="11" key="1">
    <citation type="journal article" date="2020" name="Nat. Commun.">
        <title>Genome assembly of wild tea tree DASZ reveals pedigree and selection history of tea varieties.</title>
        <authorList>
            <person name="Zhang W."/>
            <person name="Zhang Y."/>
            <person name="Qiu H."/>
            <person name="Guo Y."/>
            <person name="Wan H."/>
            <person name="Zhang X."/>
            <person name="Scossa F."/>
            <person name="Alseekh S."/>
            <person name="Zhang Q."/>
            <person name="Wang P."/>
            <person name="Xu L."/>
            <person name="Schmidt M.H."/>
            <person name="Jia X."/>
            <person name="Li D."/>
            <person name="Zhu A."/>
            <person name="Guo F."/>
            <person name="Chen W."/>
            <person name="Ni D."/>
            <person name="Usadel B."/>
            <person name="Fernie A.R."/>
            <person name="Wen W."/>
        </authorList>
    </citation>
    <scope>NUCLEOTIDE SEQUENCE [LARGE SCALE GENOMIC DNA]</scope>
    <source>
        <strain evidence="11">cv. G240</strain>
    </source>
</reference>
<protein>
    <submittedName>
        <fullName evidence="10">Uncharacterized protein</fullName>
    </submittedName>
</protein>
<keyword evidence="7" id="KW-0379">Hydroxylation</keyword>
<feature type="signal peptide" evidence="9">
    <location>
        <begin position="1"/>
        <end position="23"/>
    </location>
</feature>
<keyword evidence="6" id="KW-0325">Glycoprotein</keyword>
<reference evidence="10 11" key="2">
    <citation type="submission" date="2020-07" db="EMBL/GenBank/DDBJ databases">
        <title>Genome assembly of wild tea tree DASZ reveals pedigree and selection history of tea varieties.</title>
        <authorList>
            <person name="Zhang W."/>
        </authorList>
    </citation>
    <scope>NUCLEOTIDE SEQUENCE [LARGE SCALE GENOMIC DNA]</scope>
    <source>
        <strain evidence="11">cv. G240</strain>
        <tissue evidence="10">Leaf</tissue>
    </source>
</reference>
<keyword evidence="4 9" id="KW-0732">Signal</keyword>
<evidence type="ECO:0000256" key="4">
    <source>
        <dbReference type="ARBA" id="ARBA00022729"/>
    </source>
</evidence>
<evidence type="ECO:0000256" key="9">
    <source>
        <dbReference type="SAM" id="SignalP"/>
    </source>
</evidence>
<evidence type="ECO:0000256" key="7">
    <source>
        <dbReference type="ARBA" id="ARBA00023278"/>
    </source>
</evidence>
<evidence type="ECO:0000256" key="3">
    <source>
        <dbReference type="ARBA" id="ARBA00022525"/>
    </source>
</evidence>
<keyword evidence="5" id="KW-0221">Differentiation</keyword>
<evidence type="ECO:0000256" key="6">
    <source>
        <dbReference type="ARBA" id="ARBA00023180"/>
    </source>
</evidence>
<dbReference type="AlphaFoldDB" id="A0A7J7HEN6"/>
<dbReference type="GO" id="GO:0005576">
    <property type="term" value="C:extracellular region"/>
    <property type="evidence" value="ECO:0007669"/>
    <property type="project" value="UniProtKB-SubCell"/>
</dbReference>
<comment type="subcellular location">
    <subcellularLocation>
        <location evidence="1">Secreted</location>
        <location evidence="1">Extracellular space</location>
    </subcellularLocation>
</comment>
<dbReference type="PANTHER" id="PTHR36016">
    <property type="entry name" value="CLAVATA3/ESR (CLE)-RELATED PROTEIN 7"/>
    <property type="match status" value="1"/>
</dbReference>
<name>A0A7J7HEN6_CAMSI</name>
<evidence type="ECO:0000256" key="2">
    <source>
        <dbReference type="ARBA" id="ARBA00005416"/>
    </source>
</evidence>
<evidence type="ECO:0000313" key="10">
    <source>
        <dbReference type="EMBL" id="KAF5950348.1"/>
    </source>
</evidence>
<dbReference type="InterPro" id="IPR039617">
    <property type="entry name" value="CLAVATA3-CLE"/>
</dbReference>
<proteinExistence type="inferred from homology"/>
<evidence type="ECO:0000256" key="8">
    <source>
        <dbReference type="SAM" id="MobiDB-lite"/>
    </source>
</evidence>
<keyword evidence="11" id="KW-1185">Reference proteome</keyword>
<dbReference type="PANTHER" id="PTHR36016:SF1">
    <property type="entry name" value="CLAVATA3_ESR (CLE)-RELATED PROTEIN 5-RELATED"/>
    <property type="match status" value="1"/>
</dbReference>
<keyword evidence="3" id="KW-0964">Secreted</keyword>
<evidence type="ECO:0000256" key="5">
    <source>
        <dbReference type="ARBA" id="ARBA00022782"/>
    </source>
</evidence>
<evidence type="ECO:0000313" key="11">
    <source>
        <dbReference type="Proteomes" id="UP000593564"/>
    </source>
</evidence>
<sequence length="89" mass="9929">MAKSNVAQLLVLLLLAIFITSEARILRQRHFTTQKNINDELLLRHLGFDPSKFKLGIGNYQRLSLAANSDRVAPGGPDPEHHSQPPAFN</sequence>
<comment type="similarity">
    <text evidence="2">Belongs to the CLV3/ESR signal peptide family.</text>
</comment>
<comment type="caution">
    <text evidence="10">The sequence shown here is derived from an EMBL/GenBank/DDBJ whole genome shotgun (WGS) entry which is preliminary data.</text>
</comment>
<dbReference type="GO" id="GO:0030154">
    <property type="term" value="P:cell differentiation"/>
    <property type="evidence" value="ECO:0007669"/>
    <property type="project" value="UniProtKB-KW"/>
</dbReference>
<feature type="region of interest" description="Disordered" evidence="8">
    <location>
        <begin position="68"/>
        <end position="89"/>
    </location>
</feature>
<gene>
    <name evidence="10" type="ORF">HYC85_012341</name>
</gene>
<accession>A0A7J7HEN6</accession>
<feature type="chain" id="PRO_5029858782" evidence="9">
    <location>
        <begin position="24"/>
        <end position="89"/>
    </location>
</feature>